<dbReference type="EnsemblMetazoa" id="SMAR001329-RA">
    <property type="protein sequence ID" value="SMAR001329-PA"/>
    <property type="gene ID" value="SMAR001329"/>
</dbReference>
<keyword evidence="4" id="KW-1185">Reference proteome</keyword>
<dbReference type="PANTHER" id="PTHR22933">
    <property type="entry name" value="FI18007P1-RELATED"/>
    <property type="match status" value="1"/>
</dbReference>
<evidence type="ECO:0000313" key="3">
    <source>
        <dbReference type="EnsemblMetazoa" id="SMAR001329-PA"/>
    </source>
</evidence>
<dbReference type="PROSITE" id="PS50940">
    <property type="entry name" value="CHIT_BIND_II"/>
    <property type="match status" value="1"/>
</dbReference>
<dbReference type="HOGENOM" id="CLU_137568_0_0_1"/>
<evidence type="ECO:0000259" key="2">
    <source>
        <dbReference type="PROSITE" id="PS50940"/>
    </source>
</evidence>
<proteinExistence type="predicted"/>
<dbReference type="PANTHER" id="PTHR22933:SF31">
    <property type="entry name" value="FI18007P1"/>
    <property type="match status" value="1"/>
</dbReference>
<accession>T1IK90</accession>
<evidence type="ECO:0000313" key="4">
    <source>
        <dbReference type="Proteomes" id="UP000014500"/>
    </source>
</evidence>
<dbReference type="InterPro" id="IPR036508">
    <property type="entry name" value="Chitin-bd_dom_sf"/>
</dbReference>
<organism evidence="3 4">
    <name type="scientific">Strigamia maritima</name>
    <name type="common">European centipede</name>
    <name type="synonym">Geophilus maritimus</name>
    <dbReference type="NCBI Taxonomy" id="126957"/>
    <lineage>
        <taxon>Eukaryota</taxon>
        <taxon>Metazoa</taxon>
        <taxon>Ecdysozoa</taxon>
        <taxon>Arthropoda</taxon>
        <taxon>Myriapoda</taxon>
        <taxon>Chilopoda</taxon>
        <taxon>Pleurostigmophora</taxon>
        <taxon>Geophilomorpha</taxon>
        <taxon>Linotaeniidae</taxon>
        <taxon>Strigamia</taxon>
    </lineage>
</organism>
<evidence type="ECO:0000256" key="1">
    <source>
        <dbReference type="SAM" id="SignalP"/>
    </source>
</evidence>
<dbReference type="GO" id="GO:0008061">
    <property type="term" value="F:chitin binding"/>
    <property type="evidence" value="ECO:0007669"/>
    <property type="project" value="InterPro"/>
</dbReference>
<dbReference type="AlphaFoldDB" id="T1IK90"/>
<reference evidence="3" key="2">
    <citation type="submission" date="2015-02" db="UniProtKB">
        <authorList>
            <consortium name="EnsemblMetazoa"/>
        </authorList>
    </citation>
    <scope>IDENTIFICATION</scope>
</reference>
<dbReference type="OMA" id="QEKVFFH"/>
<name>T1IK90_STRMM</name>
<dbReference type="InterPro" id="IPR052976">
    <property type="entry name" value="Scoloptoxin-like"/>
</dbReference>
<dbReference type="eggNOG" id="ENOG502S5QE">
    <property type="taxonomic scope" value="Eukaryota"/>
</dbReference>
<reference evidence="4" key="1">
    <citation type="submission" date="2011-05" db="EMBL/GenBank/DDBJ databases">
        <authorList>
            <person name="Richards S.R."/>
            <person name="Qu J."/>
            <person name="Jiang H."/>
            <person name="Jhangiani S.N."/>
            <person name="Agravi P."/>
            <person name="Goodspeed R."/>
            <person name="Gross S."/>
            <person name="Mandapat C."/>
            <person name="Jackson L."/>
            <person name="Mathew T."/>
            <person name="Pu L."/>
            <person name="Thornton R."/>
            <person name="Saada N."/>
            <person name="Wilczek-Boney K.B."/>
            <person name="Lee S."/>
            <person name="Kovar C."/>
            <person name="Wu Y."/>
            <person name="Scherer S.E."/>
            <person name="Worley K.C."/>
            <person name="Muzny D.M."/>
            <person name="Gibbs R."/>
        </authorList>
    </citation>
    <scope>NUCLEOTIDE SEQUENCE</scope>
    <source>
        <strain evidence="4">Brora</strain>
    </source>
</reference>
<feature type="chain" id="PRO_5004589751" description="Chitin-binding type-2 domain-containing protein" evidence="1">
    <location>
        <begin position="21"/>
        <end position="172"/>
    </location>
</feature>
<dbReference type="EMBL" id="JH430443">
    <property type="status" value="NOT_ANNOTATED_CDS"/>
    <property type="molecule type" value="Genomic_DNA"/>
</dbReference>
<sequence>MKINQIVIAAVFLIITAIMAHPKIVKRQADTFRYVLPAGAEILVGSVKTSFNCEGRNCGYYADVDNNCQIFHICFPAEHASGLRENYHYSFLCPNQTIFDQSQLICDTETFENPCGQTSEWIYLNQFFNLENKQFFPRKAIPDGRPQGNAASAPNFVRAGKKNFCVAENPQY</sequence>
<keyword evidence="1" id="KW-0732">Signal</keyword>
<dbReference type="SUPFAM" id="SSF57625">
    <property type="entry name" value="Invertebrate chitin-binding proteins"/>
    <property type="match status" value="1"/>
</dbReference>
<dbReference type="GO" id="GO:0005576">
    <property type="term" value="C:extracellular region"/>
    <property type="evidence" value="ECO:0007669"/>
    <property type="project" value="InterPro"/>
</dbReference>
<feature type="domain" description="Chitin-binding type-2" evidence="2">
    <location>
        <begin position="50"/>
        <end position="117"/>
    </location>
</feature>
<dbReference type="Proteomes" id="UP000014500">
    <property type="component" value="Unassembled WGS sequence"/>
</dbReference>
<dbReference type="PhylomeDB" id="T1IK90"/>
<dbReference type="InterPro" id="IPR002557">
    <property type="entry name" value="Chitin-bd_dom"/>
</dbReference>
<dbReference type="STRING" id="126957.T1IK90"/>
<protein>
    <recommendedName>
        <fullName evidence="2">Chitin-binding type-2 domain-containing protein</fullName>
    </recommendedName>
</protein>
<feature type="signal peptide" evidence="1">
    <location>
        <begin position="1"/>
        <end position="20"/>
    </location>
</feature>
<dbReference type="Pfam" id="PF01607">
    <property type="entry name" value="CBM_14"/>
    <property type="match status" value="1"/>
</dbReference>